<dbReference type="KEGG" id="mgk:FSB76_08390"/>
<dbReference type="AlphaFoldDB" id="A0A5B8VXC0"/>
<sequence>MKTLVFNYLKICELRNLIGFFAGNFYRRGENNDSDNRDLKMSFPARFGGRTGTKALASSIRSKDGRFG</sequence>
<keyword evidence="2" id="KW-1185">Reference proteome</keyword>
<evidence type="ECO:0000313" key="1">
    <source>
        <dbReference type="EMBL" id="QEC75963.1"/>
    </source>
</evidence>
<proteinExistence type="predicted"/>
<dbReference type="RefSeq" id="WP_147053146.1">
    <property type="nucleotide sequence ID" value="NZ_CP042437.1"/>
</dbReference>
<evidence type="ECO:0000313" key="2">
    <source>
        <dbReference type="Proteomes" id="UP000321362"/>
    </source>
</evidence>
<organism evidence="1 2">
    <name type="scientific">Mucilaginibacter ginsenosidivorax</name>
    <dbReference type="NCBI Taxonomy" id="862126"/>
    <lineage>
        <taxon>Bacteria</taxon>
        <taxon>Pseudomonadati</taxon>
        <taxon>Bacteroidota</taxon>
        <taxon>Sphingobacteriia</taxon>
        <taxon>Sphingobacteriales</taxon>
        <taxon>Sphingobacteriaceae</taxon>
        <taxon>Mucilaginibacter</taxon>
    </lineage>
</organism>
<dbReference type="Proteomes" id="UP000321362">
    <property type="component" value="Chromosome"/>
</dbReference>
<name>A0A5B8VXC0_9SPHI</name>
<reference evidence="1 2" key="1">
    <citation type="journal article" date="2013" name="J. Microbiol.">
        <title>Mucilaginibacter ginsenosidivorax sp. nov., with ginsenoside converting activity isolated from sediment.</title>
        <authorList>
            <person name="Kim J.K."/>
            <person name="Choi T.E."/>
            <person name="Liu Q.M."/>
            <person name="Park H.Y."/>
            <person name="Yi T.H."/>
            <person name="Yoon M.H."/>
            <person name="Kim S.C."/>
            <person name="Im W.T."/>
        </authorList>
    </citation>
    <scope>NUCLEOTIDE SEQUENCE [LARGE SCALE GENOMIC DNA]</scope>
    <source>
        <strain evidence="1 2">KHI28</strain>
    </source>
</reference>
<protein>
    <submittedName>
        <fullName evidence="1">Uncharacterized protein</fullName>
    </submittedName>
</protein>
<accession>A0A5B8VXC0</accession>
<gene>
    <name evidence="1" type="ORF">FSB76_08390</name>
</gene>
<dbReference type="EMBL" id="CP042437">
    <property type="protein sequence ID" value="QEC75963.1"/>
    <property type="molecule type" value="Genomic_DNA"/>
</dbReference>